<dbReference type="InterPro" id="IPR006153">
    <property type="entry name" value="Cation/H_exchanger_TM"/>
</dbReference>
<dbReference type="Pfam" id="PF23256">
    <property type="entry name" value="CHX17_2nd"/>
    <property type="match status" value="1"/>
</dbReference>
<sequence length="795" mass="86855">MDPTLTGNIAEGNRNIVCQYKDNVATFGIWISRNPLNFSLPLILLQLAAISLASLLIEIFLRPLGQSSIVAQILGGILFGPSVLGHDGIMGSILFPARSMLTLETVAVFGIMFFLFAIGVRTDTRMMVRPERQAVLLGFSAIFVTLAFSLWLTIFLANHVTMDKSLARALPFFGVAQCLTTFANVSCLLIELKMASSDLGRIASSTAMFTDLVGMCMFITMAAVLQSGFNVKKSLQSLGSALLFVCFMVVVIKPPILKLVKNIPVGKPLSHNHVFMCFTGILIVGLITEVIGQHFMLGPLVLGFITPDGPPLGAPVISKLDLPVGKFLYPTFLTTSGIKTDIFAINLRSFGILAFVITSCCITKIVAIVIASRFCNIGLHDSVVVGLMLNARGIGELLMFNLWRDGGILTDQEFALSVISVVGVTAVITPLIRLLYDPTRRLMPTKRRTIQHSKREAGLRILICIHNQDNVPTMVNLLEASNATEMSPIGVVAMVLEEVVGRITGMLVSHQTTRSLDPNNLRSNQIVSALRQYELYNQTCVTIQPFSAVSPLQTVHDDIFRVAIDESATVIILPFHKHWEIDGSIGSVNKCVQSMNVKVLEHAPCSVGILVDRGVLTGQLSILTSQFVYRVAVIYIGGADDAESLCYGARIAGHDNVTLTVIRYLLYGCDSARERKQDNCLIDDVRHHNIENQNFVYQEQVVKDGVGLASSLRAIEDCYDLLIVGRNHQSQILLGLGEWSECPELGVVGDILAAPDFGSTASVLVLQQQRMRGEKLINRMRKPGRASQESIHGFS</sequence>
<gene>
    <name evidence="14" type="ORF">AAHA92_28225</name>
</gene>
<feature type="transmembrane region" description="Helical" evidence="10">
    <location>
        <begin position="350"/>
        <end position="371"/>
    </location>
</feature>
<feature type="transmembrane region" description="Helical" evidence="10">
    <location>
        <begin position="202"/>
        <end position="223"/>
    </location>
</feature>
<evidence type="ECO:0000256" key="3">
    <source>
        <dbReference type="ARBA" id="ARBA00022538"/>
    </source>
</evidence>
<comment type="caution">
    <text evidence="14">The sequence shown here is derived from an EMBL/GenBank/DDBJ whole genome shotgun (WGS) entry which is preliminary data.</text>
</comment>
<dbReference type="InterPro" id="IPR050794">
    <property type="entry name" value="CPA2_transporter"/>
</dbReference>
<dbReference type="PANTHER" id="PTHR32468">
    <property type="entry name" value="CATION/H + ANTIPORTER"/>
    <property type="match status" value="1"/>
</dbReference>
<keyword evidence="2" id="KW-0813">Transport</keyword>
<organism evidence="14 15">
    <name type="scientific">Salvia divinorum</name>
    <name type="common">Maria pastora</name>
    <name type="synonym">Diviner's sage</name>
    <dbReference type="NCBI Taxonomy" id="28513"/>
    <lineage>
        <taxon>Eukaryota</taxon>
        <taxon>Viridiplantae</taxon>
        <taxon>Streptophyta</taxon>
        <taxon>Embryophyta</taxon>
        <taxon>Tracheophyta</taxon>
        <taxon>Spermatophyta</taxon>
        <taxon>Magnoliopsida</taxon>
        <taxon>eudicotyledons</taxon>
        <taxon>Gunneridae</taxon>
        <taxon>Pentapetalae</taxon>
        <taxon>asterids</taxon>
        <taxon>lamiids</taxon>
        <taxon>Lamiales</taxon>
        <taxon>Lamiaceae</taxon>
        <taxon>Nepetoideae</taxon>
        <taxon>Mentheae</taxon>
        <taxon>Salviinae</taxon>
        <taxon>Salvia</taxon>
        <taxon>Salvia subgen. Calosphace</taxon>
    </lineage>
</organism>
<evidence type="ECO:0000256" key="8">
    <source>
        <dbReference type="ARBA" id="ARBA00023136"/>
    </source>
</evidence>
<feature type="transmembrane region" description="Helical" evidence="10">
    <location>
        <begin position="235"/>
        <end position="252"/>
    </location>
</feature>
<accession>A0ABD1FWY5</accession>
<keyword evidence="3" id="KW-0633">Potassium transport</keyword>
<evidence type="ECO:0000313" key="14">
    <source>
        <dbReference type="EMBL" id="KAL1535448.1"/>
    </source>
</evidence>
<dbReference type="InterPro" id="IPR057291">
    <property type="entry name" value="CHX17_2nd"/>
</dbReference>
<protein>
    <submittedName>
        <fullName evidence="14">Cation/H(+) antiporter 15-like isoform X2</fullName>
    </submittedName>
</protein>
<feature type="transmembrane region" description="Helical" evidence="10">
    <location>
        <begin position="73"/>
        <end position="95"/>
    </location>
</feature>
<comment type="similarity">
    <text evidence="9">Belongs to the monovalent cation:proton antiporter 2 (CPA2) transporter (TC 2.A.37) family. CHX (TC 2.A.37.4) subfamily.</text>
</comment>
<feature type="transmembrane region" description="Helical" evidence="10">
    <location>
        <begin position="273"/>
        <end position="292"/>
    </location>
</feature>
<keyword evidence="6 10" id="KW-1133">Transmembrane helix</keyword>
<keyword evidence="4 10" id="KW-0812">Transmembrane</keyword>
<feature type="transmembrane region" description="Helical" evidence="10">
    <location>
        <begin position="38"/>
        <end position="61"/>
    </location>
</feature>
<feature type="transmembrane region" description="Helical" evidence="10">
    <location>
        <begin position="414"/>
        <end position="436"/>
    </location>
</feature>
<feature type="domain" description="Cation/H+ exchanger transmembrane" evidence="11">
    <location>
        <begin position="53"/>
        <end position="431"/>
    </location>
</feature>
<proteinExistence type="inferred from homology"/>
<evidence type="ECO:0000313" key="15">
    <source>
        <dbReference type="Proteomes" id="UP001567538"/>
    </source>
</evidence>
<evidence type="ECO:0000256" key="7">
    <source>
        <dbReference type="ARBA" id="ARBA00023065"/>
    </source>
</evidence>
<keyword evidence="5" id="KW-0630">Potassium</keyword>
<keyword evidence="15" id="KW-1185">Reference proteome</keyword>
<evidence type="ECO:0000256" key="5">
    <source>
        <dbReference type="ARBA" id="ARBA00022958"/>
    </source>
</evidence>
<keyword evidence="8 10" id="KW-0472">Membrane</keyword>
<feature type="domain" description="Cation/H(+) antiporter C-terminal" evidence="13">
    <location>
        <begin position="631"/>
        <end position="769"/>
    </location>
</feature>
<dbReference type="Proteomes" id="UP001567538">
    <property type="component" value="Unassembled WGS sequence"/>
</dbReference>
<dbReference type="AlphaFoldDB" id="A0ABD1FWY5"/>
<evidence type="ECO:0000256" key="4">
    <source>
        <dbReference type="ARBA" id="ARBA00022692"/>
    </source>
</evidence>
<evidence type="ECO:0000256" key="1">
    <source>
        <dbReference type="ARBA" id="ARBA00004141"/>
    </source>
</evidence>
<evidence type="ECO:0000256" key="2">
    <source>
        <dbReference type="ARBA" id="ARBA00022448"/>
    </source>
</evidence>
<reference evidence="14 15" key="1">
    <citation type="submission" date="2024-06" db="EMBL/GenBank/DDBJ databases">
        <title>A chromosome level genome sequence of Diviner's sage (Salvia divinorum).</title>
        <authorList>
            <person name="Ford S.A."/>
            <person name="Ro D.-K."/>
            <person name="Ness R.W."/>
            <person name="Phillips M.A."/>
        </authorList>
    </citation>
    <scope>NUCLEOTIDE SEQUENCE [LARGE SCALE GENOMIC DNA]</scope>
    <source>
        <strain evidence="14">SAF-2024a</strain>
        <tissue evidence="14">Leaf</tissue>
    </source>
</reference>
<dbReference type="GO" id="GO:0006813">
    <property type="term" value="P:potassium ion transport"/>
    <property type="evidence" value="ECO:0007669"/>
    <property type="project" value="UniProtKB-KW"/>
</dbReference>
<evidence type="ECO:0000256" key="6">
    <source>
        <dbReference type="ARBA" id="ARBA00022989"/>
    </source>
</evidence>
<comment type="subcellular location">
    <subcellularLocation>
        <location evidence="1">Membrane</location>
        <topology evidence="1">Multi-pass membrane protein</topology>
    </subcellularLocation>
</comment>
<evidence type="ECO:0000259" key="11">
    <source>
        <dbReference type="Pfam" id="PF00999"/>
    </source>
</evidence>
<dbReference type="Pfam" id="PF23259">
    <property type="entry name" value="CHX17_C"/>
    <property type="match status" value="1"/>
</dbReference>
<dbReference type="InterPro" id="IPR057290">
    <property type="entry name" value="CHX17_C"/>
</dbReference>
<evidence type="ECO:0000256" key="9">
    <source>
        <dbReference type="ARBA" id="ARBA00038341"/>
    </source>
</evidence>
<dbReference type="EMBL" id="JBEAFC010000011">
    <property type="protein sequence ID" value="KAL1535448.1"/>
    <property type="molecule type" value="Genomic_DNA"/>
</dbReference>
<evidence type="ECO:0000259" key="13">
    <source>
        <dbReference type="Pfam" id="PF23259"/>
    </source>
</evidence>
<dbReference type="Gene3D" id="1.20.1530.20">
    <property type="match status" value="1"/>
</dbReference>
<dbReference type="PANTHER" id="PTHR32468:SF35">
    <property type="entry name" value="CATION_H+ EXCHANGER DOMAIN-CONTAINING PROTEIN"/>
    <property type="match status" value="1"/>
</dbReference>
<feature type="domain" description="Cation/H(+) antiporter central" evidence="12">
    <location>
        <begin position="521"/>
        <end position="615"/>
    </location>
</feature>
<dbReference type="InterPro" id="IPR038770">
    <property type="entry name" value="Na+/solute_symporter_sf"/>
</dbReference>
<evidence type="ECO:0000256" key="10">
    <source>
        <dbReference type="SAM" id="Phobius"/>
    </source>
</evidence>
<keyword evidence="7" id="KW-0406">Ion transport</keyword>
<evidence type="ECO:0000259" key="12">
    <source>
        <dbReference type="Pfam" id="PF23256"/>
    </source>
</evidence>
<dbReference type="GO" id="GO:0016020">
    <property type="term" value="C:membrane"/>
    <property type="evidence" value="ECO:0007669"/>
    <property type="project" value="UniProtKB-SubCell"/>
</dbReference>
<feature type="transmembrane region" description="Helical" evidence="10">
    <location>
        <begin position="134"/>
        <end position="157"/>
    </location>
</feature>
<feature type="transmembrane region" description="Helical" evidence="10">
    <location>
        <begin position="169"/>
        <end position="190"/>
    </location>
</feature>
<feature type="transmembrane region" description="Helical" evidence="10">
    <location>
        <begin position="101"/>
        <end position="122"/>
    </location>
</feature>
<dbReference type="Pfam" id="PF00999">
    <property type="entry name" value="Na_H_Exchanger"/>
    <property type="match status" value="1"/>
</dbReference>
<name>A0ABD1FWY5_SALDI</name>